<evidence type="ECO:0000313" key="4">
    <source>
        <dbReference type="EMBL" id="OXA39069.1"/>
    </source>
</evidence>
<protein>
    <submittedName>
        <fullName evidence="4">Perlucin-like protein</fullName>
    </submittedName>
</protein>
<feature type="chain" id="PRO_5013325112" evidence="2">
    <location>
        <begin position="24"/>
        <end position="340"/>
    </location>
</feature>
<dbReference type="InterPro" id="IPR051663">
    <property type="entry name" value="CLec_Tetranectin-domain"/>
</dbReference>
<evidence type="ECO:0000256" key="1">
    <source>
        <dbReference type="ARBA" id="ARBA00022734"/>
    </source>
</evidence>
<dbReference type="InterPro" id="IPR016187">
    <property type="entry name" value="CTDL_fold"/>
</dbReference>
<dbReference type="Proteomes" id="UP000198287">
    <property type="component" value="Unassembled WGS sequence"/>
</dbReference>
<dbReference type="SMART" id="SM00034">
    <property type="entry name" value="CLECT"/>
    <property type="match status" value="1"/>
</dbReference>
<dbReference type="GO" id="GO:0005615">
    <property type="term" value="C:extracellular space"/>
    <property type="evidence" value="ECO:0007669"/>
    <property type="project" value="TreeGrafter"/>
</dbReference>
<feature type="domain" description="C-type lectin" evidence="3">
    <location>
        <begin position="36"/>
        <end position="151"/>
    </location>
</feature>
<comment type="caution">
    <text evidence="4">The sequence shown here is derived from an EMBL/GenBank/DDBJ whole genome shotgun (WGS) entry which is preliminary data.</text>
</comment>
<dbReference type="InterPro" id="IPR001304">
    <property type="entry name" value="C-type_lectin-like"/>
</dbReference>
<dbReference type="AlphaFoldDB" id="A0A226D1H2"/>
<proteinExistence type="predicted"/>
<gene>
    <name evidence="4" type="ORF">Fcan01_26125</name>
</gene>
<feature type="signal peptide" evidence="2">
    <location>
        <begin position="1"/>
        <end position="23"/>
    </location>
</feature>
<dbReference type="PANTHER" id="PTHR22799">
    <property type="entry name" value="TETRANECTIN-RELATED"/>
    <property type="match status" value="1"/>
</dbReference>
<name>A0A226D1H2_FOLCA</name>
<keyword evidence="2" id="KW-0732">Signal</keyword>
<dbReference type="Pfam" id="PF00059">
    <property type="entry name" value="Lectin_C"/>
    <property type="match status" value="1"/>
</dbReference>
<dbReference type="PROSITE" id="PS50041">
    <property type="entry name" value="C_TYPE_LECTIN_2"/>
    <property type="match status" value="1"/>
</dbReference>
<keyword evidence="1" id="KW-0430">Lectin</keyword>
<evidence type="ECO:0000313" key="5">
    <source>
        <dbReference type="Proteomes" id="UP000198287"/>
    </source>
</evidence>
<dbReference type="SUPFAM" id="SSF56436">
    <property type="entry name" value="C-type lectin-like"/>
    <property type="match status" value="1"/>
</dbReference>
<dbReference type="CDD" id="cd00037">
    <property type="entry name" value="CLECT"/>
    <property type="match status" value="1"/>
</dbReference>
<organism evidence="4 5">
    <name type="scientific">Folsomia candida</name>
    <name type="common">Springtail</name>
    <dbReference type="NCBI Taxonomy" id="158441"/>
    <lineage>
        <taxon>Eukaryota</taxon>
        <taxon>Metazoa</taxon>
        <taxon>Ecdysozoa</taxon>
        <taxon>Arthropoda</taxon>
        <taxon>Hexapoda</taxon>
        <taxon>Collembola</taxon>
        <taxon>Entomobryomorpha</taxon>
        <taxon>Isotomoidea</taxon>
        <taxon>Isotomidae</taxon>
        <taxon>Proisotominae</taxon>
        <taxon>Folsomia</taxon>
    </lineage>
</organism>
<keyword evidence="5" id="KW-1185">Reference proteome</keyword>
<sequence length="340" mass="38811">MSPNIKLILALARLLILTALCQAQDYDERLFLIGLGHTKAYFTSEREHHWIEGADLCHQRGMMLGSVETERDNKMLASYLNSTTDLPPRSSGLWLAATDQDEEGTFKWVSTKQAVSFSNWDTADGLSTLNRTTNCVFLDPVGLWREEQCHENVKHRPLCELELLTVPRIPGEDPSLNEDMKPKRNMTERKPTFEETVQIAREHWIPDLEEIGSVGNKTFFIDYSDERHIMELLDLCHKAGMRLVVPENELEVEFLSAFSQQQLISGLPFLYTVAATDVLSRDCSKGNAEFRLFYSGEKVTGPQLSGEHWRYQCIFLTPGGLYNRDCDGGWSPLMCELRKE</sequence>
<evidence type="ECO:0000259" key="3">
    <source>
        <dbReference type="PROSITE" id="PS50041"/>
    </source>
</evidence>
<dbReference type="InterPro" id="IPR016186">
    <property type="entry name" value="C-type_lectin-like/link_sf"/>
</dbReference>
<dbReference type="GO" id="GO:0030246">
    <property type="term" value="F:carbohydrate binding"/>
    <property type="evidence" value="ECO:0007669"/>
    <property type="project" value="UniProtKB-KW"/>
</dbReference>
<evidence type="ECO:0000256" key="2">
    <source>
        <dbReference type="SAM" id="SignalP"/>
    </source>
</evidence>
<dbReference type="PANTHER" id="PTHR22799:SF6">
    <property type="entry name" value="C-TYPE LECTIN DOMAIN FAMILY 4 MEMBER M-LIKE"/>
    <property type="match status" value="1"/>
</dbReference>
<dbReference type="Gene3D" id="3.10.100.10">
    <property type="entry name" value="Mannose-Binding Protein A, subunit A"/>
    <property type="match status" value="1"/>
</dbReference>
<accession>A0A226D1H2</accession>
<dbReference type="OrthoDB" id="10047605at2759"/>
<reference evidence="4 5" key="1">
    <citation type="submission" date="2015-12" db="EMBL/GenBank/DDBJ databases">
        <title>The genome of Folsomia candida.</title>
        <authorList>
            <person name="Faddeeva A."/>
            <person name="Derks M.F."/>
            <person name="Anvar Y."/>
            <person name="Smit S."/>
            <person name="Van Straalen N."/>
            <person name="Roelofs D."/>
        </authorList>
    </citation>
    <scope>NUCLEOTIDE SEQUENCE [LARGE SCALE GENOMIC DNA]</scope>
    <source>
        <strain evidence="4 5">VU population</strain>
        <tissue evidence="4">Whole body</tissue>
    </source>
</reference>
<dbReference type="EMBL" id="LNIX01000041">
    <property type="protein sequence ID" value="OXA39069.1"/>
    <property type="molecule type" value="Genomic_DNA"/>
</dbReference>